<feature type="transmembrane region" description="Helical" evidence="7">
    <location>
        <begin position="193"/>
        <end position="212"/>
    </location>
</feature>
<proteinExistence type="inferred from homology"/>
<feature type="domain" description="Cationic amino acid transporter C-terminal" evidence="8">
    <location>
        <begin position="525"/>
        <end position="573"/>
    </location>
</feature>
<evidence type="ECO:0000256" key="6">
    <source>
        <dbReference type="SAM" id="MobiDB-lite"/>
    </source>
</evidence>
<dbReference type="AlphaFoldDB" id="A0A8J4EUF6"/>
<comment type="subcellular location">
    <subcellularLocation>
        <location evidence="1">Membrane</location>
        <topology evidence="1">Multi-pass membrane protein</topology>
    </subcellularLocation>
</comment>
<dbReference type="InterPro" id="IPR002293">
    <property type="entry name" value="AA/rel_permease1"/>
</dbReference>
<dbReference type="Pfam" id="PF13906">
    <property type="entry name" value="AA_permease_C"/>
    <property type="match status" value="1"/>
</dbReference>
<feature type="transmembrane region" description="Helical" evidence="7">
    <location>
        <begin position="556"/>
        <end position="575"/>
    </location>
</feature>
<gene>
    <name evidence="9" type="ORF">Vafri_4569</name>
</gene>
<feature type="transmembrane region" description="Helical" evidence="7">
    <location>
        <begin position="98"/>
        <end position="120"/>
    </location>
</feature>
<name>A0A8J4EUF6_9CHLO</name>
<evidence type="ECO:0000256" key="2">
    <source>
        <dbReference type="ARBA" id="ARBA00008572"/>
    </source>
</evidence>
<accession>A0A8J4EUF6</accession>
<dbReference type="PANTHER" id="PTHR43243">
    <property type="entry name" value="INNER MEMBRANE TRANSPORTER YGJI-RELATED"/>
    <property type="match status" value="1"/>
</dbReference>
<dbReference type="EMBL" id="BNCO01000005">
    <property type="protein sequence ID" value="GIL48416.1"/>
    <property type="molecule type" value="Genomic_DNA"/>
</dbReference>
<evidence type="ECO:0000256" key="3">
    <source>
        <dbReference type="ARBA" id="ARBA00022692"/>
    </source>
</evidence>
<dbReference type="GO" id="GO:0005886">
    <property type="term" value="C:plasma membrane"/>
    <property type="evidence" value="ECO:0007669"/>
    <property type="project" value="TreeGrafter"/>
</dbReference>
<feature type="transmembrane region" description="Helical" evidence="7">
    <location>
        <begin position="416"/>
        <end position="434"/>
    </location>
</feature>
<evidence type="ECO:0000256" key="7">
    <source>
        <dbReference type="SAM" id="Phobius"/>
    </source>
</evidence>
<feature type="transmembrane region" description="Helical" evidence="7">
    <location>
        <begin position="527"/>
        <end position="550"/>
    </location>
</feature>
<dbReference type="PANTHER" id="PTHR43243:SF41">
    <property type="entry name" value="CATIONIC AMINO ACID TRANSPORTER 7, CHLOROPLASTIC"/>
    <property type="match status" value="1"/>
</dbReference>
<keyword evidence="10" id="KW-1185">Reference proteome</keyword>
<keyword evidence="5 7" id="KW-0472">Membrane</keyword>
<feature type="transmembrane region" description="Helical" evidence="7">
    <location>
        <begin position="261"/>
        <end position="282"/>
    </location>
</feature>
<dbReference type="Proteomes" id="UP000747399">
    <property type="component" value="Unassembled WGS sequence"/>
</dbReference>
<reference evidence="9" key="1">
    <citation type="journal article" date="2021" name="Proc. Natl. Acad. Sci. U.S.A.">
        <title>Three genomes in the algal genus Volvox reveal the fate of a haploid sex-determining region after a transition to homothallism.</title>
        <authorList>
            <person name="Yamamoto K."/>
            <person name="Hamaji T."/>
            <person name="Kawai-Toyooka H."/>
            <person name="Matsuzaki R."/>
            <person name="Takahashi F."/>
            <person name="Nishimura Y."/>
            <person name="Kawachi M."/>
            <person name="Noguchi H."/>
            <person name="Minakuchi Y."/>
            <person name="Umen J.G."/>
            <person name="Toyoda A."/>
            <person name="Nozaki H."/>
        </authorList>
    </citation>
    <scope>NUCLEOTIDE SEQUENCE</scope>
    <source>
        <strain evidence="9">NIES-3780</strain>
    </source>
</reference>
<feature type="transmembrane region" description="Helical" evidence="7">
    <location>
        <begin position="343"/>
        <end position="368"/>
    </location>
</feature>
<evidence type="ECO:0000313" key="9">
    <source>
        <dbReference type="EMBL" id="GIL48416.1"/>
    </source>
</evidence>
<feature type="transmembrane region" description="Helical" evidence="7">
    <location>
        <begin position="126"/>
        <end position="147"/>
    </location>
</feature>
<feature type="transmembrane region" description="Helical" evidence="7">
    <location>
        <begin position="495"/>
        <end position="515"/>
    </location>
</feature>
<feature type="transmembrane region" description="Helical" evidence="7">
    <location>
        <begin position="154"/>
        <end position="173"/>
    </location>
</feature>
<feature type="region of interest" description="Disordered" evidence="6">
    <location>
        <begin position="583"/>
        <end position="607"/>
    </location>
</feature>
<comment type="caution">
    <text evidence="9">The sequence shown here is derived from an EMBL/GenBank/DDBJ whole genome shotgun (WGS) entry which is preliminary data.</text>
</comment>
<sequence length="622" mass="68117">MGFFASLTDDGKALLTSTAWGFSPNEYYEVLLKYPHVLRRRVCKIKTKKEMEVDAEEKGPLKRTLGPVGLTAVGVGLMLGAGIFLTPGQISIDYTGPAVCISYAIAAISAYLSCFCYSEFAVDMPLAGAAYNYIAGSLGEFMAWVVVSNLLFEYILADAAVIRGFAPYFAILLNQRSDFFVYDWTYGGTTYTMDWWAFGLTLAITAVVALGVKESTTANTIITITHVVIMVFIIIAGFIKGDSANFKPFFPNDQPDQWKQVFNGACVAFFSFIGFDGVATAAEEVVDPAKTMPIGILSAVTVVTIIYILMCVVLSLMVPRDMIDPNAAFAAAFEYVGLGWAKYIVALGAILGILTGIMMGIYAPARILTSCCREGMLPPVMSWVGPRQTPWVATWIVGICVAIIALFTDFAHLTDMVSIGTLVVFWFVAVALLWRRMHVPGAPKTPLRWANELLHVFGMIGFSLGFVLVWTLPIYNTVEDDDGVVSVGKWKNQQYKWLIAMAVLCAATPLSMYFFCKPAYVPAGYKVPLYPLIPCASIFVNIFLLGQLSIESYERFGWWTLGVSLLYVLYGVFAAEVKDDKRRSSTADLADPSHDVCEKPSESKADLDVPGALELELAATKV</sequence>
<dbReference type="InterPro" id="IPR029485">
    <property type="entry name" value="CAT_C"/>
</dbReference>
<feature type="transmembrane region" description="Helical" evidence="7">
    <location>
        <begin position="454"/>
        <end position="475"/>
    </location>
</feature>
<evidence type="ECO:0000256" key="1">
    <source>
        <dbReference type="ARBA" id="ARBA00004141"/>
    </source>
</evidence>
<dbReference type="Gene3D" id="1.20.1740.10">
    <property type="entry name" value="Amino acid/polyamine transporter I"/>
    <property type="match status" value="1"/>
</dbReference>
<evidence type="ECO:0000256" key="5">
    <source>
        <dbReference type="ARBA" id="ARBA00023136"/>
    </source>
</evidence>
<organism evidence="9 10">
    <name type="scientific">Volvox africanus</name>
    <dbReference type="NCBI Taxonomy" id="51714"/>
    <lineage>
        <taxon>Eukaryota</taxon>
        <taxon>Viridiplantae</taxon>
        <taxon>Chlorophyta</taxon>
        <taxon>core chlorophytes</taxon>
        <taxon>Chlorophyceae</taxon>
        <taxon>CS clade</taxon>
        <taxon>Chlamydomonadales</taxon>
        <taxon>Volvocaceae</taxon>
        <taxon>Volvox</taxon>
    </lineage>
</organism>
<feature type="transmembrane region" description="Helical" evidence="7">
    <location>
        <begin position="294"/>
        <end position="318"/>
    </location>
</feature>
<keyword evidence="4 7" id="KW-1133">Transmembrane helix</keyword>
<evidence type="ECO:0000313" key="10">
    <source>
        <dbReference type="Proteomes" id="UP000747399"/>
    </source>
</evidence>
<feature type="transmembrane region" description="Helical" evidence="7">
    <location>
        <begin position="219"/>
        <end position="241"/>
    </location>
</feature>
<evidence type="ECO:0000256" key="4">
    <source>
        <dbReference type="ARBA" id="ARBA00022989"/>
    </source>
</evidence>
<dbReference type="GO" id="GO:0015171">
    <property type="term" value="F:amino acid transmembrane transporter activity"/>
    <property type="evidence" value="ECO:0007669"/>
    <property type="project" value="TreeGrafter"/>
</dbReference>
<feature type="transmembrane region" description="Helical" evidence="7">
    <location>
        <begin position="389"/>
        <end position="410"/>
    </location>
</feature>
<feature type="transmembrane region" description="Helical" evidence="7">
    <location>
        <begin position="68"/>
        <end position="86"/>
    </location>
</feature>
<keyword evidence="3 7" id="KW-0812">Transmembrane</keyword>
<protein>
    <recommendedName>
        <fullName evidence="8">Cationic amino acid transporter C-terminal domain-containing protein</fullName>
    </recommendedName>
</protein>
<evidence type="ECO:0000259" key="8">
    <source>
        <dbReference type="Pfam" id="PF13906"/>
    </source>
</evidence>
<comment type="similarity">
    <text evidence="2">Belongs to the amino acid-polyamine-organocation (APC) superfamily. Cationic amino acid transporter (CAT) (TC 2.A.3.3) family.</text>
</comment>
<dbReference type="Pfam" id="PF13520">
    <property type="entry name" value="AA_permease_2"/>
    <property type="match status" value="1"/>
</dbReference>